<gene>
    <name evidence="2" type="ORF">FHX52_3938</name>
</gene>
<reference evidence="2 3" key="1">
    <citation type="submission" date="2019-06" db="EMBL/GenBank/DDBJ databases">
        <title>Sequencing the genomes of 1000 actinobacteria strains.</title>
        <authorList>
            <person name="Klenk H.-P."/>
        </authorList>
    </citation>
    <scope>NUCLEOTIDE SEQUENCE [LARGE SCALE GENOMIC DNA]</scope>
    <source>
        <strain evidence="2 3">DSM 21776</strain>
    </source>
</reference>
<evidence type="ECO:0000256" key="1">
    <source>
        <dbReference type="SAM" id="MobiDB-lite"/>
    </source>
</evidence>
<dbReference type="AlphaFoldDB" id="A0A543PKW4"/>
<accession>A0A543PKW4</accession>
<evidence type="ECO:0000313" key="3">
    <source>
        <dbReference type="Proteomes" id="UP000320085"/>
    </source>
</evidence>
<proteinExistence type="predicted"/>
<name>A0A543PKW4_9MICO</name>
<feature type="compositionally biased region" description="Polar residues" evidence="1">
    <location>
        <begin position="1"/>
        <end position="17"/>
    </location>
</feature>
<dbReference type="EMBL" id="VFQF01000003">
    <property type="protein sequence ID" value="TQN44717.1"/>
    <property type="molecule type" value="Genomic_DNA"/>
</dbReference>
<sequence length="83" mass="9298">MTRASSALSHPVAQTPSEQRHRGAQARLDWTESRGDSIQRQRRQDSTHGARPGTASRLGRLNRPRTTSESPGERETVWAVMAY</sequence>
<dbReference type="Proteomes" id="UP000320085">
    <property type="component" value="Unassembled WGS sequence"/>
</dbReference>
<comment type="caution">
    <text evidence="2">The sequence shown here is derived from an EMBL/GenBank/DDBJ whole genome shotgun (WGS) entry which is preliminary data.</text>
</comment>
<organism evidence="2 3">
    <name type="scientific">Humibacillus xanthopallidus</name>
    <dbReference type="NCBI Taxonomy" id="412689"/>
    <lineage>
        <taxon>Bacteria</taxon>
        <taxon>Bacillati</taxon>
        <taxon>Actinomycetota</taxon>
        <taxon>Actinomycetes</taxon>
        <taxon>Micrococcales</taxon>
        <taxon>Intrasporangiaceae</taxon>
        <taxon>Humibacillus</taxon>
    </lineage>
</organism>
<feature type="compositionally biased region" description="Basic and acidic residues" evidence="1">
    <location>
        <begin position="29"/>
        <end position="48"/>
    </location>
</feature>
<protein>
    <submittedName>
        <fullName evidence="2">Uncharacterized protein</fullName>
    </submittedName>
</protein>
<feature type="region of interest" description="Disordered" evidence="1">
    <location>
        <begin position="1"/>
        <end position="83"/>
    </location>
</feature>
<evidence type="ECO:0000313" key="2">
    <source>
        <dbReference type="EMBL" id="TQN44717.1"/>
    </source>
</evidence>